<dbReference type="AlphaFoldDB" id="A0A238WY72"/>
<evidence type="ECO:0000256" key="1">
    <source>
        <dbReference type="ARBA" id="ARBA00022737"/>
    </source>
</evidence>
<dbReference type="EMBL" id="FZNX01000002">
    <property type="protein sequence ID" value="SNR51496.1"/>
    <property type="molecule type" value="Genomic_DNA"/>
</dbReference>
<sequence length="319" mass="37388">MSFNKLHILIVIGIGFISSYSYAQKPTLAENSDLKFQTHFFEALKEKAVDNYSKAIESLEKCYQIDSINLAVEFEFSKNYLLLKKYFEAELFINKAIEKDPENIYLLSHKVSILKSQRNYDDAIEIQKKIIEKKPTYSDQLVLLYMQNRDFESAEKLITTIEENALSTSRIRRFKAYLTNRKSTEKRKIEALKKGTENKGIEFLKNLYKENKEYKTLLKILKYEVENNLFELLNTDCKNALELYPAQPFLYRLNGFALNKLGKYTEAIDVLIIGIDFVIDNVEMEVDFYNQLIIGYEGLNNKKEALKYKQKAEKLKQVN</sequence>
<keyword evidence="4" id="KW-1185">Reference proteome</keyword>
<dbReference type="InterPro" id="IPR051685">
    <property type="entry name" value="Ycf3/AcsC/BcsC/TPR_MFPF"/>
</dbReference>
<evidence type="ECO:0000256" key="2">
    <source>
        <dbReference type="ARBA" id="ARBA00022803"/>
    </source>
</evidence>
<dbReference type="RefSeq" id="WP_089377674.1">
    <property type="nucleotide sequence ID" value="NZ_FZNX01000002.1"/>
</dbReference>
<reference evidence="4" key="1">
    <citation type="submission" date="2017-06" db="EMBL/GenBank/DDBJ databases">
        <authorList>
            <person name="Varghese N."/>
            <person name="Submissions S."/>
        </authorList>
    </citation>
    <scope>NUCLEOTIDE SEQUENCE [LARGE SCALE GENOMIC DNA]</scope>
    <source>
        <strain evidence="4">DSM 27993</strain>
    </source>
</reference>
<keyword evidence="2" id="KW-0802">TPR repeat</keyword>
<gene>
    <name evidence="3" type="ORF">SAMN04488111_1347</name>
</gene>
<dbReference type="PANTHER" id="PTHR44943">
    <property type="entry name" value="CELLULOSE SYNTHASE OPERON PROTEIN C"/>
    <property type="match status" value="1"/>
</dbReference>
<keyword evidence="1" id="KW-0677">Repeat</keyword>
<evidence type="ECO:0000313" key="4">
    <source>
        <dbReference type="Proteomes" id="UP000198412"/>
    </source>
</evidence>
<dbReference type="Gene3D" id="1.25.40.10">
    <property type="entry name" value="Tetratricopeptide repeat domain"/>
    <property type="match status" value="2"/>
</dbReference>
<dbReference type="SUPFAM" id="SSF48452">
    <property type="entry name" value="TPR-like"/>
    <property type="match status" value="2"/>
</dbReference>
<evidence type="ECO:0000313" key="3">
    <source>
        <dbReference type="EMBL" id="SNR51496.1"/>
    </source>
</evidence>
<organism evidence="3 4">
    <name type="scientific">Lutibacter flavus</name>
    <dbReference type="NCBI Taxonomy" id="691689"/>
    <lineage>
        <taxon>Bacteria</taxon>
        <taxon>Pseudomonadati</taxon>
        <taxon>Bacteroidota</taxon>
        <taxon>Flavobacteriia</taxon>
        <taxon>Flavobacteriales</taxon>
        <taxon>Flavobacteriaceae</taxon>
        <taxon>Lutibacter</taxon>
    </lineage>
</organism>
<dbReference type="Proteomes" id="UP000198412">
    <property type="component" value="Unassembled WGS sequence"/>
</dbReference>
<dbReference type="InterPro" id="IPR011990">
    <property type="entry name" value="TPR-like_helical_dom_sf"/>
</dbReference>
<dbReference type="SMART" id="SM00028">
    <property type="entry name" value="TPR"/>
    <property type="match status" value="5"/>
</dbReference>
<dbReference type="InterPro" id="IPR019734">
    <property type="entry name" value="TPR_rpt"/>
</dbReference>
<accession>A0A238WY72</accession>
<name>A0A238WY72_9FLAO</name>
<proteinExistence type="predicted"/>
<dbReference type="OrthoDB" id="1465784at2"/>
<protein>
    <submittedName>
        <fullName evidence="3">Uncharacterized protein</fullName>
    </submittedName>
</protein>
<dbReference type="PANTHER" id="PTHR44943:SF8">
    <property type="entry name" value="TPR REPEAT-CONTAINING PROTEIN MJ0263"/>
    <property type="match status" value="1"/>
</dbReference>